<proteinExistence type="predicted"/>
<organism evidence="1 2">
    <name type="scientific">Lichenibacterium ramalinae</name>
    <dbReference type="NCBI Taxonomy" id="2316527"/>
    <lineage>
        <taxon>Bacteria</taxon>
        <taxon>Pseudomonadati</taxon>
        <taxon>Pseudomonadota</taxon>
        <taxon>Alphaproteobacteria</taxon>
        <taxon>Hyphomicrobiales</taxon>
        <taxon>Lichenihabitantaceae</taxon>
        <taxon>Lichenibacterium</taxon>
    </lineage>
</organism>
<protein>
    <submittedName>
        <fullName evidence="1">Uncharacterized protein</fullName>
    </submittedName>
</protein>
<dbReference type="AlphaFoldDB" id="A0A4Q2R7L2"/>
<dbReference type="OrthoDB" id="8454241at2"/>
<evidence type="ECO:0000313" key="1">
    <source>
        <dbReference type="EMBL" id="RYB01941.1"/>
    </source>
</evidence>
<comment type="caution">
    <text evidence="1">The sequence shown here is derived from an EMBL/GenBank/DDBJ whole genome shotgun (WGS) entry which is preliminary data.</text>
</comment>
<sequence length="80" mass="8930">MTEATEQTRRFSVQARHVDAHHARVLEETSFEAAAVAYAEEFGLPFADEHEMSVVVRDLDNGHQHSFRIDLDTGDTTATG</sequence>
<dbReference type="Pfam" id="PF19386">
    <property type="entry name" value="DUF5961"/>
    <property type="match status" value="1"/>
</dbReference>
<evidence type="ECO:0000313" key="2">
    <source>
        <dbReference type="Proteomes" id="UP000289411"/>
    </source>
</evidence>
<name>A0A4Q2R7L2_9HYPH</name>
<keyword evidence="2" id="KW-1185">Reference proteome</keyword>
<gene>
    <name evidence="1" type="ORF">D3272_23225</name>
</gene>
<accession>A0A4Q2R7L2</accession>
<dbReference type="RefSeq" id="WP_129221606.1">
    <property type="nucleotide sequence ID" value="NZ_QYBC01000025.1"/>
</dbReference>
<dbReference type="InterPro" id="IPR046005">
    <property type="entry name" value="DUF5961"/>
</dbReference>
<dbReference type="Proteomes" id="UP000289411">
    <property type="component" value="Unassembled WGS sequence"/>
</dbReference>
<reference evidence="1 2" key="2">
    <citation type="submission" date="2019-02" db="EMBL/GenBank/DDBJ databases">
        <title>'Lichenibacterium ramalinii' gen. nov. sp. nov., 'Lichenibacterium minor' gen. nov. sp. nov.</title>
        <authorList>
            <person name="Pankratov T."/>
        </authorList>
    </citation>
    <scope>NUCLEOTIDE SEQUENCE [LARGE SCALE GENOMIC DNA]</scope>
    <source>
        <strain evidence="1 2">RmlP001</strain>
    </source>
</reference>
<dbReference type="EMBL" id="QYBC01000025">
    <property type="protein sequence ID" value="RYB01941.1"/>
    <property type="molecule type" value="Genomic_DNA"/>
</dbReference>
<reference evidence="1 2" key="1">
    <citation type="submission" date="2018-09" db="EMBL/GenBank/DDBJ databases">
        <authorList>
            <person name="Grouzdev D.S."/>
            <person name="Krutkina M.S."/>
        </authorList>
    </citation>
    <scope>NUCLEOTIDE SEQUENCE [LARGE SCALE GENOMIC DNA]</scope>
    <source>
        <strain evidence="1 2">RmlP001</strain>
    </source>
</reference>